<evidence type="ECO:0000313" key="2">
    <source>
        <dbReference type="EMBL" id="KFG28860.1"/>
    </source>
</evidence>
<comment type="caution">
    <text evidence="2">The sequence shown here is derived from an EMBL/GenBank/DDBJ whole genome shotgun (WGS) entry which is preliminary data.</text>
</comment>
<dbReference type="AlphaFoldDB" id="A0A086J9P2"/>
<proteinExistence type="predicted"/>
<dbReference type="VEuPathDB" id="ToxoDB:TGP89_288845"/>
<name>A0A086J9P2_TOXGO</name>
<dbReference type="Proteomes" id="UP000028828">
    <property type="component" value="Unassembled WGS sequence"/>
</dbReference>
<dbReference type="EMBL" id="AEYI02002282">
    <property type="protein sequence ID" value="KFG28860.1"/>
    <property type="molecule type" value="Genomic_DNA"/>
</dbReference>
<evidence type="ECO:0000313" key="3">
    <source>
        <dbReference type="Proteomes" id="UP000028828"/>
    </source>
</evidence>
<organism evidence="2 3">
    <name type="scientific">Toxoplasma gondii p89</name>
    <dbReference type="NCBI Taxonomy" id="943119"/>
    <lineage>
        <taxon>Eukaryota</taxon>
        <taxon>Sar</taxon>
        <taxon>Alveolata</taxon>
        <taxon>Apicomplexa</taxon>
        <taxon>Conoidasida</taxon>
        <taxon>Coccidia</taxon>
        <taxon>Eucoccidiorida</taxon>
        <taxon>Eimeriorina</taxon>
        <taxon>Sarcocystidae</taxon>
        <taxon>Toxoplasma</taxon>
    </lineage>
</organism>
<protein>
    <submittedName>
        <fullName evidence="2">Uncharacterized protein</fullName>
    </submittedName>
</protein>
<gene>
    <name evidence="2" type="ORF">TGP89_288845</name>
</gene>
<feature type="region of interest" description="Disordered" evidence="1">
    <location>
        <begin position="1"/>
        <end position="44"/>
    </location>
</feature>
<reference evidence="2 3" key="1">
    <citation type="submission" date="2014-03" db="EMBL/GenBank/DDBJ databases">
        <authorList>
            <person name="Sibley D."/>
            <person name="Venepally P."/>
            <person name="Karamycheva S."/>
            <person name="Hadjithomas M."/>
            <person name="Khan A."/>
            <person name="Brunk B."/>
            <person name="Roos D."/>
            <person name="Caler E."/>
            <person name="Lorenzi H."/>
        </authorList>
    </citation>
    <scope>NUCLEOTIDE SEQUENCE [LARGE SCALE GENOMIC DNA]</scope>
    <source>
        <strain evidence="3">p89</strain>
    </source>
</reference>
<accession>A0A086J9P2</accession>
<sequence>MQTARSGSGMPSFFPAVEPSRSPCQNEESVPGNEQKRRAPPTKRGRTTLAVAFTWWLVREAFVLWIRDPCMSRLPFLGVTLVRFSKLARGTLGRCSGTTEDRHRETFLDVGQGCLNEMEM</sequence>
<evidence type="ECO:0000256" key="1">
    <source>
        <dbReference type="SAM" id="MobiDB-lite"/>
    </source>
</evidence>